<dbReference type="InterPro" id="IPR011989">
    <property type="entry name" value="ARM-like"/>
</dbReference>
<keyword evidence="2" id="KW-1185">Reference proteome</keyword>
<reference evidence="3" key="1">
    <citation type="submission" date="2024-02" db="UniProtKB">
        <authorList>
            <consortium name="WormBaseParasite"/>
        </authorList>
    </citation>
    <scope>IDENTIFICATION</scope>
</reference>
<dbReference type="GO" id="GO:0030686">
    <property type="term" value="C:90S preribosome"/>
    <property type="evidence" value="ECO:0007669"/>
    <property type="project" value="TreeGrafter"/>
</dbReference>
<dbReference type="InterPro" id="IPR040191">
    <property type="entry name" value="UTP10"/>
</dbReference>
<sequence length="141" mass="15925">MPAIESKSSSELIFQNFTRGLSGHFLSERTSGVCSSPQLICDNPTPFFLVTEAHSVKFANLLNDILLKTRSNKPKIRYRILLFVKRLFDRVGDSIPSHLRMVMPFLSELLEDGNKNVEEQCDQVVPLLQRIFGAELSPGFV</sequence>
<dbReference type="Gene3D" id="1.25.10.10">
    <property type="entry name" value="Leucine-rich Repeat Variant"/>
    <property type="match status" value="1"/>
</dbReference>
<proteinExistence type="inferred from homology"/>
<dbReference type="WBParaSite" id="MBELARI_LOCUS9396">
    <property type="protein sequence ID" value="MBELARI_LOCUS9396"/>
    <property type="gene ID" value="MBELARI_LOCUS9396"/>
</dbReference>
<keyword evidence="1" id="KW-0698">rRNA processing</keyword>
<keyword evidence="1" id="KW-0690">Ribosome biogenesis</keyword>
<dbReference type="GO" id="GO:0045943">
    <property type="term" value="P:positive regulation of transcription by RNA polymerase I"/>
    <property type="evidence" value="ECO:0007669"/>
    <property type="project" value="TreeGrafter"/>
</dbReference>
<protein>
    <recommendedName>
        <fullName evidence="1">HEAT repeat-containing protein 1</fullName>
    </recommendedName>
</protein>
<comment type="similarity">
    <text evidence="1">Belongs to the HEATR1/UTP10 family.</text>
</comment>
<evidence type="ECO:0000256" key="1">
    <source>
        <dbReference type="RuleBase" id="RU367065"/>
    </source>
</evidence>
<name>A0AAF3FQK1_9BILA</name>
<comment type="function">
    <text evidence="1">Involved in nucleolar processing of pre-18S ribosomal RNA.</text>
</comment>
<organism evidence="2 3">
    <name type="scientific">Mesorhabditis belari</name>
    <dbReference type="NCBI Taxonomy" id="2138241"/>
    <lineage>
        <taxon>Eukaryota</taxon>
        <taxon>Metazoa</taxon>
        <taxon>Ecdysozoa</taxon>
        <taxon>Nematoda</taxon>
        <taxon>Chromadorea</taxon>
        <taxon>Rhabditida</taxon>
        <taxon>Rhabditina</taxon>
        <taxon>Rhabditomorpha</taxon>
        <taxon>Rhabditoidea</taxon>
        <taxon>Rhabditidae</taxon>
        <taxon>Mesorhabditinae</taxon>
        <taxon>Mesorhabditis</taxon>
    </lineage>
</organism>
<evidence type="ECO:0000313" key="2">
    <source>
        <dbReference type="Proteomes" id="UP000887575"/>
    </source>
</evidence>
<dbReference type="GO" id="GO:0000462">
    <property type="term" value="P:maturation of SSU-rRNA from tricistronic rRNA transcript (SSU-rRNA, 5.8S rRNA, LSU-rRNA)"/>
    <property type="evidence" value="ECO:0007669"/>
    <property type="project" value="TreeGrafter"/>
</dbReference>
<dbReference type="GO" id="GO:0034455">
    <property type="term" value="C:t-UTP complex"/>
    <property type="evidence" value="ECO:0007669"/>
    <property type="project" value="TreeGrafter"/>
</dbReference>
<dbReference type="AlphaFoldDB" id="A0AAF3FQK1"/>
<dbReference type="InterPro" id="IPR016024">
    <property type="entry name" value="ARM-type_fold"/>
</dbReference>
<dbReference type="PANTHER" id="PTHR13457:SF1">
    <property type="entry name" value="HEAT REPEAT-CONTAINING PROTEIN 1"/>
    <property type="match status" value="1"/>
</dbReference>
<dbReference type="GO" id="GO:0032040">
    <property type="term" value="C:small-subunit processome"/>
    <property type="evidence" value="ECO:0007669"/>
    <property type="project" value="TreeGrafter"/>
</dbReference>
<keyword evidence="1" id="KW-0539">Nucleus</keyword>
<keyword evidence="1" id="KW-0687">Ribonucleoprotein</keyword>
<comment type="subcellular location">
    <subcellularLocation>
        <location evidence="1">Nucleus</location>
        <location evidence="1">Nucleolus</location>
    </subcellularLocation>
</comment>
<dbReference type="Proteomes" id="UP000887575">
    <property type="component" value="Unassembled WGS sequence"/>
</dbReference>
<dbReference type="PANTHER" id="PTHR13457">
    <property type="entry name" value="BAP28"/>
    <property type="match status" value="1"/>
</dbReference>
<evidence type="ECO:0000313" key="3">
    <source>
        <dbReference type="WBParaSite" id="MBELARI_LOCUS9396"/>
    </source>
</evidence>
<dbReference type="SUPFAM" id="SSF48371">
    <property type="entry name" value="ARM repeat"/>
    <property type="match status" value="1"/>
</dbReference>
<accession>A0AAF3FQK1</accession>
<dbReference type="GO" id="GO:0030515">
    <property type="term" value="F:snoRNA binding"/>
    <property type="evidence" value="ECO:0007669"/>
    <property type="project" value="TreeGrafter"/>
</dbReference>